<gene>
    <name evidence="4" type="ORF">PACTADRAFT_51750</name>
</gene>
<keyword evidence="2" id="KW-0472">Membrane</keyword>
<dbReference type="GO" id="GO:0006798">
    <property type="term" value="P:polyphosphate catabolic process"/>
    <property type="evidence" value="ECO:0007669"/>
    <property type="project" value="TreeGrafter"/>
</dbReference>
<dbReference type="OrthoDB" id="10267127at2759"/>
<keyword evidence="5" id="KW-1185">Reference proteome</keyword>
<dbReference type="Gene3D" id="3.60.21.10">
    <property type="match status" value="1"/>
</dbReference>
<dbReference type="InterPro" id="IPR050126">
    <property type="entry name" value="Ap4A_hydrolase"/>
</dbReference>
<evidence type="ECO:0000256" key="1">
    <source>
        <dbReference type="SAM" id="MobiDB-lite"/>
    </source>
</evidence>
<sequence>MFKDGDDVGLASETTPILRNNDARLYNDDNNGDDDDDFSLSSERTSRRNKIWIKIIYLLGSLVFIPLAYYLLVYLPRQAPEASKKPLNIVKLGSLPVYLYPAMKQGLEFDMDFDLELELSNDKYQFLDEIVELQEQMVKKKKKFVKRLILIGDIHGSFNQLTNLMQELKINYQDDHIIMLGDFLTKGDDSFGVLNWAVGNNIGCILGNHEVEILKRYAQYHGLKQPQFVTNNTSNEDEKKINDNINENFITKDFFDLDEEMKIAKKLSSHHIDYLTNCPLIYELGRVSHRYKQSETFIDDQPIQGIAVHGGLVWDIENLEDQDPETVISIRALAPPDFTKPVENPKSVKGSESWSKHWNIKQQENLQDGKLPQKVFYGHYAKKGFQPKEFTVGLDSGCAAGNQLTAISIWAEKGKHGKIVYRDKFYQVDC</sequence>
<evidence type="ECO:0000313" key="4">
    <source>
        <dbReference type="EMBL" id="ODV94015.1"/>
    </source>
</evidence>
<feature type="transmembrane region" description="Helical" evidence="2">
    <location>
        <begin position="51"/>
        <end position="75"/>
    </location>
</feature>
<keyword evidence="2" id="KW-0812">Transmembrane</keyword>
<dbReference type="EMBL" id="KV454017">
    <property type="protein sequence ID" value="ODV94015.1"/>
    <property type="molecule type" value="Genomic_DNA"/>
</dbReference>
<organism evidence="4 5">
    <name type="scientific">Pachysolen tannophilus NRRL Y-2460</name>
    <dbReference type="NCBI Taxonomy" id="669874"/>
    <lineage>
        <taxon>Eukaryota</taxon>
        <taxon>Fungi</taxon>
        <taxon>Dikarya</taxon>
        <taxon>Ascomycota</taxon>
        <taxon>Saccharomycotina</taxon>
        <taxon>Pichiomycetes</taxon>
        <taxon>Pachysolenaceae</taxon>
        <taxon>Pachysolen</taxon>
    </lineage>
</organism>
<dbReference type="GO" id="GO:0016791">
    <property type="term" value="F:phosphatase activity"/>
    <property type="evidence" value="ECO:0007669"/>
    <property type="project" value="TreeGrafter"/>
</dbReference>
<dbReference type="InterPro" id="IPR029052">
    <property type="entry name" value="Metallo-depent_PP-like"/>
</dbReference>
<feature type="region of interest" description="Disordered" evidence="1">
    <location>
        <begin position="21"/>
        <end position="41"/>
    </location>
</feature>
<evidence type="ECO:0000313" key="5">
    <source>
        <dbReference type="Proteomes" id="UP000094236"/>
    </source>
</evidence>
<dbReference type="Pfam" id="PF00149">
    <property type="entry name" value="Metallophos"/>
    <property type="match status" value="1"/>
</dbReference>
<evidence type="ECO:0000259" key="3">
    <source>
        <dbReference type="Pfam" id="PF00149"/>
    </source>
</evidence>
<dbReference type="PANTHER" id="PTHR42850">
    <property type="entry name" value="METALLOPHOSPHOESTERASE"/>
    <property type="match status" value="1"/>
</dbReference>
<dbReference type="GO" id="GO:0005737">
    <property type="term" value="C:cytoplasm"/>
    <property type="evidence" value="ECO:0007669"/>
    <property type="project" value="TreeGrafter"/>
</dbReference>
<dbReference type="STRING" id="669874.A0A1E4TQH3"/>
<protein>
    <recommendedName>
        <fullName evidence="3">Calcineurin-like phosphoesterase domain-containing protein</fullName>
    </recommendedName>
</protein>
<accession>A0A1E4TQH3</accession>
<dbReference type="GO" id="GO:0000298">
    <property type="term" value="F:endopolyphosphatase activity"/>
    <property type="evidence" value="ECO:0007669"/>
    <property type="project" value="TreeGrafter"/>
</dbReference>
<reference evidence="5" key="1">
    <citation type="submission" date="2016-05" db="EMBL/GenBank/DDBJ databases">
        <title>Comparative genomics of biotechnologically important yeasts.</title>
        <authorList>
            <consortium name="DOE Joint Genome Institute"/>
            <person name="Riley R."/>
            <person name="Haridas S."/>
            <person name="Wolfe K.H."/>
            <person name="Lopes M.R."/>
            <person name="Hittinger C.T."/>
            <person name="Goker M."/>
            <person name="Salamov A."/>
            <person name="Wisecaver J."/>
            <person name="Long T.M."/>
            <person name="Aerts A.L."/>
            <person name="Barry K."/>
            <person name="Choi C."/>
            <person name="Clum A."/>
            <person name="Coughlan A.Y."/>
            <person name="Deshpande S."/>
            <person name="Douglass A.P."/>
            <person name="Hanson S.J."/>
            <person name="Klenk H.-P."/>
            <person name="Labutti K."/>
            <person name="Lapidus A."/>
            <person name="Lindquist E."/>
            <person name="Lipzen A."/>
            <person name="Meier-Kolthoff J.P."/>
            <person name="Ohm R.A."/>
            <person name="Otillar R.P."/>
            <person name="Pangilinan J."/>
            <person name="Peng Y."/>
            <person name="Rokas A."/>
            <person name="Rosa C.A."/>
            <person name="Scheuner C."/>
            <person name="Sibirny A.A."/>
            <person name="Slot J.C."/>
            <person name="Stielow J.B."/>
            <person name="Sun H."/>
            <person name="Kurtzman C.P."/>
            <person name="Blackwell M."/>
            <person name="Grigoriev I.V."/>
            <person name="Jeffries T.W."/>
        </authorList>
    </citation>
    <scope>NUCLEOTIDE SEQUENCE [LARGE SCALE GENOMIC DNA]</scope>
    <source>
        <strain evidence="5">NRRL Y-2460</strain>
    </source>
</reference>
<dbReference type="PANTHER" id="PTHR42850:SF4">
    <property type="entry name" value="ZINC-DEPENDENT ENDOPOLYPHOSPHATASE"/>
    <property type="match status" value="1"/>
</dbReference>
<dbReference type="AlphaFoldDB" id="A0A1E4TQH3"/>
<keyword evidence="2" id="KW-1133">Transmembrane helix</keyword>
<dbReference type="Proteomes" id="UP000094236">
    <property type="component" value="Unassembled WGS sequence"/>
</dbReference>
<evidence type="ECO:0000256" key="2">
    <source>
        <dbReference type="SAM" id="Phobius"/>
    </source>
</evidence>
<dbReference type="SUPFAM" id="SSF56300">
    <property type="entry name" value="Metallo-dependent phosphatases"/>
    <property type="match status" value="1"/>
</dbReference>
<dbReference type="InterPro" id="IPR004843">
    <property type="entry name" value="Calcineurin-like_PHP"/>
</dbReference>
<name>A0A1E4TQH3_PACTA</name>
<feature type="domain" description="Calcineurin-like phosphoesterase" evidence="3">
    <location>
        <begin position="147"/>
        <end position="226"/>
    </location>
</feature>
<proteinExistence type="predicted"/>